<evidence type="ECO:0000313" key="2">
    <source>
        <dbReference type="EMBL" id="MBC5785454.1"/>
    </source>
</evidence>
<gene>
    <name evidence="2" type="ORF">H8N03_21075</name>
</gene>
<comment type="caution">
    <text evidence="2">The sequence shown here is derived from an EMBL/GenBank/DDBJ whole genome shotgun (WGS) entry which is preliminary data.</text>
</comment>
<accession>A0A923SD16</accession>
<dbReference type="InterPro" id="IPR025496">
    <property type="entry name" value="DUF4387"/>
</dbReference>
<dbReference type="Proteomes" id="UP000608513">
    <property type="component" value="Unassembled WGS sequence"/>
</dbReference>
<evidence type="ECO:0000259" key="1">
    <source>
        <dbReference type="Pfam" id="PF14330"/>
    </source>
</evidence>
<dbReference type="Pfam" id="PF14330">
    <property type="entry name" value="DUF4387"/>
    <property type="match status" value="1"/>
</dbReference>
<dbReference type="EMBL" id="JACORT010000010">
    <property type="protein sequence ID" value="MBC5785454.1"/>
    <property type="molecule type" value="Genomic_DNA"/>
</dbReference>
<sequence length="105" mass="11628">MTRLQDLADVLRSKNAGPFQVTIDLMFNDPGVYRRVRDSGVLTSERIGTAYNIEASAVRVIPFDRVRAIKVTMPRRFGSNGSGSAFDRDVYGAQQHGPLAEFLVP</sequence>
<name>A0A923SD16_9BURK</name>
<dbReference type="AlphaFoldDB" id="A0A923SD16"/>
<organism evidence="2 3">
    <name type="scientific">Ramlibacter cellulosilyticus</name>
    <dbReference type="NCBI Taxonomy" id="2764187"/>
    <lineage>
        <taxon>Bacteria</taxon>
        <taxon>Pseudomonadati</taxon>
        <taxon>Pseudomonadota</taxon>
        <taxon>Betaproteobacteria</taxon>
        <taxon>Burkholderiales</taxon>
        <taxon>Comamonadaceae</taxon>
        <taxon>Ramlibacter</taxon>
    </lineage>
</organism>
<dbReference type="RefSeq" id="WP_187078194.1">
    <property type="nucleotide sequence ID" value="NZ_JACORT010000010.1"/>
</dbReference>
<proteinExistence type="predicted"/>
<feature type="domain" description="DUF4387" evidence="1">
    <location>
        <begin position="4"/>
        <end position="101"/>
    </location>
</feature>
<evidence type="ECO:0000313" key="3">
    <source>
        <dbReference type="Proteomes" id="UP000608513"/>
    </source>
</evidence>
<keyword evidence="3" id="KW-1185">Reference proteome</keyword>
<reference evidence="2" key="1">
    <citation type="submission" date="2020-08" db="EMBL/GenBank/DDBJ databases">
        <title>Ramlibacter sp. USB13 16S ribosomal RNA gene genome sequencing and assembly.</title>
        <authorList>
            <person name="Kang M."/>
        </authorList>
    </citation>
    <scope>NUCLEOTIDE SEQUENCE</scope>
    <source>
        <strain evidence="2">USB13</strain>
    </source>
</reference>
<protein>
    <submittedName>
        <fullName evidence="2">DUF4387 domain-containing protein</fullName>
    </submittedName>
</protein>